<dbReference type="Proteomes" id="UP000800036">
    <property type="component" value="Unassembled WGS sequence"/>
</dbReference>
<feature type="compositionally biased region" description="Basic and acidic residues" evidence="1">
    <location>
        <begin position="129"/>
        <end position="138"/>
    </location>
</feature>
<feature type="region of interest" description="Disordered" evidence="1">
    <location>
        <begin position="97"/>
        <end position="144"/>
    </location>
</feature>
<evidence type="ECO:0000313" key="3">
    <source>
        <dbReference type="Proteomes" id="UP000800036"/>
    </source>
</evidence>
<name>A0A6A5UG67_9PLEO</name>
<protein>
    <submittedName>
        <fullName evidence="2">Uncharacterized protein</fullName>
    </submittedName>
</protein>
<organism evidence="2 3">
    <name type="scientific">Bimuria novae-zelandiae CBS 107.79</name>
    <dbReference type="NCBI Taxonomy" id="1447943"/>
    <lineage>
        <taxon>Eukaryota</taxon>
        <taxon>Fungi</taxon>
        <taxon>Dikarya</taxon>
        <taxon>Ascomycota</taxon>
        <taxon>Pezizomycotina</taxon>
        <taxon>Dothideomycetes</taxon>
        <taxon>Pleosporomycetidae</taxon>
        <taxon>Pleosporales</taxon>
        <taxon>Massarineae</taxon>
        <taxon>Didymosphaeriaceae</taxon>
        <taxon>Bimuria</taxon>
    </lineage>
</organism>
<keyword evidence="3" id="KW-1185">Reference proteome</keyword>
<sequence length="144" mass="15482">MERLCCLAPAICVPQIHTRPRTAGPISFPSNHFPLNLSHAYNHSILSISRLSQQPSNTESSCALAPDFECLLISTADWIGAGIAITATRMAFPIVAPPRTRERASTEPSPPVTTTIRPSDAGGASHLPRQLDHKRARDSFSAGT</sequence>
<proteinExistence type="predicted"/>
<reference evidence="2" key="1">
    <citation type="journal article" date="2020" name="Stud. Mycol.">
        <title>101 Dothideomycetes genomes: a test case for predicting lifestyles and emergence of pathogens.</title>
        <authorList>
            <person name="Haridas S."/>
            <person name="Albert R."/>
            <person name="Binder M."/>
            <person name="Bloem J."/>
            <person name="Labutti K."/>
            <person name="Salamov A."/>
            <person name="Andreopoulos B."/>
            <person name="Baker S."/>
            <person name="Barry K."/>
            <person name="Bills G."/>
            <person name="Bluhm B."/>
            <person name="Cannon C."/>
            <person name="Castanera R."/>
            <person name="Culley D."/>
            <person name="Daum C."/>
            <person name="Ezra D."/>
            <person name="Gonzalez J."/>
            <person name="Henrissat B."/>
            <person name="Kuo A."/>
            <person name="Liang C."/>
            <person name="Lipzen A."/>
            <person name="Lutzoni F."/>
            <person name="Magnuson J."/>
            <person name="Mondo S."/>
            <person name="Nolan M."/>
            <person name="Ohm R."/>
            <person name="Pangilinan J."/>
            <person name="Park H.-J."/>
            <person name="Ramirez L."/>
            <person name="Alfaro M."/>
            <person name="Sun H."/>
            <person name="Tritt A."/>
            <person name="Yoshinaga Y."/>
            <person name="Zwiers L.-H."/>
            <person name="Turgeon B."/>
            <person name="Goodwin S."/>
            <person name="Spatafora J."/>
            <person name="Crous P."/>
            <person name="Grigoriev I."/>
        </authorList>
    </citation>
    <scope>NUCLEOTIDE SEQUENCE</scope>
    <source>
        <strain evidence="2">CBS 107.79</strain>
    </source>
</reference>
<dbReference type="AlphaFoldDB" id="A0A6A5UG67"/>
<evidence type="ECO:0000313" key="2">
    <source>
        <dbReference type="EMBL" id="KAF1964193.1"/>
    </source>
</evidence>
<evidence type="ECO:0000256" key="1">
    <source>
        <dbReference type="SAM" id="MobiDB-lite"/>
    </source>
</evidence>
<accession>A0A6A5UG67</accession>
<gene>
    <name evidence="2" type="ORF">BU23DRAFT_72114</name>
</gene>
<dbReference type="EMBL" id="ML976801">
    <property type="protein sequence ID" value="KAF1964193.1"/>
    <property type="molecule type" value="Genomic_DNA"/>
</dbReference>